<gene>
    <name evidence="2" type="ORF">TSIB3V08_LOCUS1712</name>
</gene>
<dbReference type="InterPro" id="IPR012132">
    <property type="entry name" value="GMC_OxRdtase"/>
</dbReference>
<protein>
    <recommendedName>
        <fullName evidence="3">Glucose-methanol-choline oxidoreductase N-terminal domain-containing protein</fullName>
    </recommendedName>
</protein>
<dbReference type="EMBL" id="OC000491">
    <property type="protein sequence ID" value="CAD7257453.1"/>
    <property type="molecule type" value="Genomic_DNA"/>
</dbReference>
<dbReference type="AlphaFoldDB" id="A0A7R9FW81"/>
<reference evidence="2" key="1">
    <citation type="submission" date="2020-11" db="EMBL/GenBank/DDBJ databases">
        <authorList>
            <person name="Tran Van P."/>
        </authorList>
    </citation>
    <scope>NUCLEOTIDE SEQUENCE</scope>
</reference>
<organism evidence="2">
    <name type="scientific">Timema shepardi</name>
    <name type="common">Walking stick</name>
    <dbReference type="NCBI Taxonomy" id="629360"/>
    <lineage>
        <taxon>Eukaryota</taxon>
        <taxon>Metazoa</taxon>
        <taxon>Ecdysozoa</taxon>
        <taxon>Arthropoda</taxon>
        <taxon>Hexapoda</taxon>
        <taxon>Insecta</taxon>
        <taxon>Pterygota</taxon>
        <taxon>Neoptera</taxon>
        <taxon>Polyneoptera</taxon>
        <taxon>Phasmatodea</taxon>
        <taxon>Timematodea</taxon>
        <taxon>Timematoidea</taxon>
        <taxon>Timematidae</taxon>
        <taxon>Timema</taxon>
    </lineage>
</organism>
<evidence type="ECO:0000313" key="2">
    <source>
        <dbReference type="EMBL" id="CAD7257453.1"/>
    </source>
</evidence>
<dbReference type="GO" id="GO:0050660">
    <property type="term" value="F:flavin adenine dinucleotide binding"/>
    <property type="evidence" value="ECO:0007669"/>
    <property type="project" value="InterPro"/>
</dbReference>
<dbReference type="SUPFAM" id="SSF51905">
    <property type="entry name" value="FAD/NAD(P)-binding domain"/>
    <property type="match status" value="1"/>
</dbReference>
<sequence>MSTGFLCIDSNAKVRRTLDAGILIAAQTQNRSTELIPQNTEFDFIVVRGGSTGCVLARRLSEVPSWNIFLLEAGGKEPDAADIPGLYFFFFTEYTNGLEIHDCPI</sequence>
<comment type="similarity">
    <text evidence="1">Belongs to the GMC oxidoreductase family.</text>
</comment>
<evidence type="ECO:0008006" key="3">
    <source>
        <dbReference type="Google" id="ProtNLM"/>
    </source>
</evidence>
<dbReference type="Gene3D" id="3.50.50.60">
    <property type="entry name" value="FAD/NAD(P)-binding domain"/>
    <property type="match status" value="1"/>
</dbReference>
<accession>A0A7R9FW81</accession>
<dbReference type="PANTHER" id="PTHR11552">
    <property type="entry name" value="GLUCOSE-METHANOL-CHOLINE GMC OXIDOREDUCTASE"/>
    <property type="match status" value="1"/>
</dbReference>
<evidence type="ECO:0000256" key="1">
    <source>
        <dbReference type="ARBA" id="ARBA00010790"/>
    </source>
</evidence>
<dbReference type="InterPro" id="IPR036188">
    <property type="entry name" value="FAD/NAD-bd_sf"/>
</dbReference>
<name>A0A7R9FW81_TIMSH</name>
<dbReference type="GO" id="GO:0016491">
    <property type="term" value="F:oxidoreductase activity"/>
    <property type="evidence" value="ECO:0007669"/>
    <property type="project" value="TreeGrafter"/>
</dbReference>
<proteinExistence type="inferred from homology"/>
<dbReference type="PANTHER" id="PTHR11552:SF158">
    <property type="entry name" value="GH23626P-RELATED"/>
    <property type="match status" value="1"/>
</dbReference>